<reference evidence="7" key="1">
    <citation type="journal article" date="2020" name="Stud. Mycol.">
        <title>101 Dothideomycetes genomes: a test case for predicting lifestyles and emergence of pathogens.</title>
        <authorList>
            <person name="Haridas S."/>
            <person name="Albert R."/>
            <person name="Binder M."/>
            <person name="Bloem J."/>
            <person name="Labutti K."/>
            <person name="Salamov A."/>
            <person name="Andreopoulos B."/>
            <person name="Baker S."/>
            <person name="Barry K."/>
            <person name="Bills G."/>
            <person name="Bluhm B."/>
            <person name="Cannon C."/>
            <person name="Castanera R."/>
            <person name="Culley D."/>
            <person name="Daum C."/>
            <person name="Ezra D."/>
            <person name="Gonzalez J."/>
            <person name="Henrissat B."/>
            <person name="Kuo A."/>
            <person name="Liang C."/>
            <person name="Lipzen A."/>
            <person name="Lutzoni F."/>
            <person name="Magnuson J."/>
            <person name="Mondo S."/>
            <person name="Nolan M."/>
            <person name="Ohm R."/>
            <person name="Pangilinan J."/>
            <person name="Park H.-J."/>
            <person name="Ramirez L."/>
            <person name="Alfaro M."/>
            <person name="Sun H."/>
            <person name="Tritt A."/>
            <person name="Yoshinaga Y."/>
            <person name="Zwiers L.-H."/>
            <person name="Turgeon B."/>
            <person name="Goodwin S."/>
            <person name="Spatafora J."/>
            <person name="Crous P."/>
            <person name="Grigoriev I."/>
        </authorList>
    </citation>
    <scope>NUCLEOTIDE SEQUENCE</scope>
    <source>
        <strain evidence="7">CBS 207.26</strain>
    </source>
</reference>
<evidence type="ECO:0000256" key="6">
    <source>
        <dbReference type="SAM" id="Phobius"/>
    </source>
</evidence>
<name>A0A6A6DXA3_9PEZI</name>
<dbReference type="OrthoDB" id="1046782at2759"/>
<feature type="transmembrane region" description="Helical" evidence="6">
    <location>
        <begin position="447"/>
        <end position="468"/>
    </location>
</feature>
<keyword evidence="3 6" id="KW-1133">Transmembrane helix</keyword>
<protein>
    <recommendedName>
        <fullName evidence="9">Cora-domain-containing protein</fullName>
    </recommendedName>
</protein>
<evidence type="ECO:0000256" key="5">
    <source>
        <dbReference type="SAM" id="MobiDB-lite"/>
    </source>
</evidence>
<feature type="transmembrane region" description="Helical" evidence="6">
    <location>
        <begin position="395"/>
        <end position="418"/>
    </location>
</feature>
<evidence type="ECO:0000256" key="3">
    <source>
        <dbReference type="ARBA" id="ARBA00022989"/>
    </source>
</evidence>
<evidence type="ECO:0000313" key="8">
    <source>
        <dbReference type="Proteomes" id="UP000800200"/>
    </source>
</evidence>
<keyword evidence="2 6" id="KW-0812">Transmembrane</keyword>
<comment type="subcellular location">
    <subcellularLocation>
        <location evidence="1">Membrane</location>
        <topology evidence="1">Multi-pass membrane protein</topology>
    </subcellularLocation>
</comment>
<evidence type="ECO:0000313" key="7">
    <source>
        <dbReference type="EMBL" id="KAF2182982.1"/>
    </source>
</evidence>
<evidence type="ECO:0000256" key="4">
    <source>
        <dbReference type="ARBA" id="ARBA00023136"/>
    </source>
</evidence>
<evidence type="ECO:0000256" key="1">
    <source>
        <dbReference type="ARBA" id="ARBA00004141"/>
    </source>
</evidence>
<feature type="region of interest" description="Disordered" evidence="5">
    <location>
        <begin position="494"/>
        <end position="518"/>
    </location>
</feature>
<keyword evidence="4 6" id="KW-0472">Membrane</keyword>
<sequence>MFSAPRKAVFDSSLWKEKGGDVDFIEAWQFGNVEEACDRNFRYGSLEDDQILRWVCNLDWRPPGYPKDKHELVGKIRVIICERSRYDPLDFPVSRSIFEKVEQAFHLHPATLPTFESHAGTFSRYLTFCNADRTKLKRIAFILKAPQKREIANYGLSLSHDVESHVTTALLYGAEVLIRPESEIDKRSVEDRPQRQYERRFEPRYTVPALLDLFRNAIHAWNHPLLLPSILLVHHMHRIRAFTNYGTIIDETLKIERELGVTKVGRNIYPISDRKGRDLRARAEELTVLINTHSTRILFTSRSPDWNLKCSEFTLKVLSQLQPYLPEQHEAHHELKGLLEFNLGFAEAAVDDVANVRGRMALQLNVLYNFVAQMDNALNAQLAAAAGRDSTSMKILAFISAIFLPGSFVAGVFSMSMFDWQYSGNDSGSSRDSSSGGRGAVVSKRFWIYWVIAVPLTLITLLGWGFWWRVEMRRFKQNFKAVMSDTRKEALELEKRKTETESKRPQHVGTTRLQEELV</sequence>
<accession>A0A6A6DXA3</accession>
<dbReference type="Proteomes" id="UP000800200">
    <property type="component" value="Unassembled WGS sequence"/>
</dbReference>
<feature type="compositionally biased region" description="Basic and acidic residues" evidence="5">
    <location>
        <begin position="494"/>
        <end position="504"/>
    </location>
</feature>
<keyword evidence="8" id="KW-1185">Reference proteome</keyword>
<evidence type="ECO:0008006" key="9">
    <source>
        <dbReference type="Google" id="ProtNLM"/>
    </source>
</evidence>
<dbReference type="Gene3D" id="1.20.58.340">
    <property type="entry name" value="Magnesium transport protein CorA, transmembrane region"/>
    <property type="match status" value="1"/>
</dbReference>
<dbReference type="InterPro" id="IPR045863">
    <property type="entry name" value="CorA_TM1_TM2"/>
</dbReference>
<organism evidence="7 8">
    <name type="scientific">Zopfia rhizophila CBS 207.26</name>
    <dbReference type="NCBI Taxonomy" id="1314779"/>
    <lineage>
        <taxon>Eukaryota</taxon>
        <taxon>Fungi</taxon>
        <taxon>Dikarya</taxon>
        <taxon>Ascomycota</taxon>
        <taxon>Pezizomycotina</taxon>
        <taxon>Dothideomycetes</taxon>
        <taxon>Dothideomycetes incertae sedis</taxon>
        <taxon>Zopfiaceae</taxon>
        <taxon>Zopfia</taxon>
    </lineage>
</organism>
<dbReference type="AlphaFoldDB" id="A0A6A6DXA3"/>
<proteinExistence type="predicted"/>
<dbReference type="GO" id="GO:0016020">
    <property type="term" value="C:membrane"/>
    <property type="evidence" value="ECO:0007669"/>
    <property type="project" value="UniProtKB-SubCell"/>
</dbReference>
<dbReference type="EMBL" id="ML994645">
    <property type="protein sequence ID" value="KAF2182982.1"/>
    <property type="molecule type" value="Genomic_DNA"/>
</dbReference>
<dbReference type="SUPFAM" id="SSF144083">
    <property type="entry name" value="Magnesium transport protein CorA, transmembrane region"/>
    <property type="match status" value="1"/>
</dbReference>
<gene>
    <name evidence="7" type="ORF">K469DRAFT_668978</name>
</gene>
<evidence type="ECO:0000256" key="2">
    <source>
        <dbReference type="ARBA" id="ARBA00022692"/>
    </source>
</evidence>